<feature type="compositionally biased region" description="Low complexity" evidence="1">
    <location>
        <begin position="35"/>
        <end position="48"/>
    </location>
</feature>
<accession>A0A9W4MSK8</accession>
<dbReference type="AlphaFoldDB" id="A0A9W4MSK8"/>
<sequence length="96" mass="10593">MVLDSVIHVNGLFSDTGFSRYCRYPSPVSITATLPPSNSSSSTSENPNVHSHKSERHPLPPRPPVEFCLDDSLPQEIKHSAPSHCRASDIMRQPRG</sequence>
<comment type="caution">
    <text evidence="2">The sequence shown here is derived from an EMBL/GenBank/DDBJ whole genome shotgun (WGS) entry which is preliminary data.</text>
</comment>
<name>A0A9W4MSK8_PENNA</name>
<dbReference type="EMBL" id="CAJVNV010000223">
    <property type="protein sequence ID" value="CAG8121625.1"/>
    <property type="molecule type" value="Genomic_DNA"/>
</dbReference>
<evidence type="ECO:0000256" key="1">
    <source>
        <dbReference type="SAM" id="MobiDB-lite"/>
    </source>
</evidence>
<dbReference type="OrthoDB" id="2143914at2759"/>
<organism evidence="2 3">
    <name type="scientific">Penicillium nalgiovense</name>
    <dbReference type="NCBI Taxonomy" id="60175"/>
    <lineage>
        <taxon>Eukaryota</taxon>
        <taxon>Fungi</taxon>
        <taxon>Dikarya</taxon>
        <taxon>Ascomycota</taxon>
        <taxon>Pezizomycotina</taxon>
        <taxon>Eurotiomycetes</taxon>
        <taxon>Eurotiomycetidae</taxon>
        <taxon>Eurotiales</taxon>
        <taxon>Aspergillaceae</taxon>
        <taxon>Penicillium</taxon>
    </lineage>
</organism>
<reference evidence="2" key="1">
    <citation type="submission" date="2021-07" db="EMBL/GenBank/DDBJ databases">
        <authorList>
            <person name="Branca A.L. A."/>
        </authorList>
    </citation>
    <scope>NUCLEOTIDE SEQUENCE</scope>
</reference>
<feature type="region of interest" description="Disordered" evidence="1">
    <location>
        <begin position="32"/>
        <end position="69"/>
    </location>
</feature>
<gene>
    <name evidence="2" type="ORF">PNAL_LOCUS5276</name>
</gene>
<protein>
    <submittedName>
        <fullName evidence="2">Uncharacterized protein</fullName>
    </submittedName>
</protein>
<evidence type="ECO:0000313" key="2">
    <source>
        <dbReference type="EMBL" id="CAG8121625.1"/>
    </source>
</evidence>
<evidence type="ECO:0000313" key="3">
    <source>
        <dbReference type="Proteomes" id="UP001153461"/>
    </source>
</evidence>
<dbReference type="Proteomes" id="UP001153461">
    <property type="component" value="Unassembled WGS sequence"/>
</dbReference>
<proteinExistence type="predicted"/>